<evidence type="ECO:0000313" key="2">
    <source>
        <dbReference type="EMBL" id="GLD73690.1"/>
    </source>
</evidence>
<dbReference type="EMBL" id="BRZM01001742">
    <property type="protein sequence ID" value="GLD73690.1"/>
    <property type="molecule type" value="Genomic_DNA"/>
</dbReference>
<organism evidence="2 3">
    <name type="scientific">Lates japonicus</name>
    <name type="common">Japanese lates</name>
    <dbReference type="NCBI Taxonomy" id="270547"/>
    <lineage>
        <taxon>Eukaryota</taxon>
        <taxon>Metazoa</taxon>
        <taxon>Chordata</taxon>
        <taxon>Craniata</taxon>
        <taxon>Vertebrata</taxon>
        <taxon>Euteleostomi</taxon>
        <taxon>Actinopterygii</taxon>
        <taxon>Neopterygii</taxon>
        <taxon>Teleostei</taxon>
        <taxon>Neoteleostei</taxon>
        <taxon>Acanthomorphata</taxon>
        <taxon>Carangaria</taxon>
        <taxon>Carangaria incertae sedis</taxon>
        <taxon>Centropomidae</taxon>
        <taxon>Lates</taxon>
    </lineage>
</organism>
<protein>
    <submittedName>
        <fullName evidence="2">FH2 domain-containing protein 1-like protein</fullName>
    </submittedName>
</protein>
<dbReference type="AlphaFoldDB" id="A0AAD3NJK3"/>
<comment type="caution">
    <text evidence="2">The sequence shown here is derived from an EMBL/GenBank/DDBJ whole genome shotgun (WGS) entry which is preliminary data.</text>
</comment>
<reference evidence="2" key="1">
    <citation type="submission" date="2022-08" db="EMBL/GenBank/DDBJ databases">
        <title>Genome sequencing of akame (Lates japonicus).</title>
        <authorList>
            <person name="Hashiguchi Y."/>
            <person name="Takahashi H."/>
        </authorList>
    </citation>
    <scope>NUCLEOTIDE SEQUENCE</scope>
    <source>
        <strain evidence="2">Kochi</strain>
    </source>
</reference>
<feature type="region of interest" description="Disordered" evidence="1">
    <location>
        <begin position="158"/>
        <end position="226"/>
    </location>
</feature>
<feature type="non-terminal residue" evidence="2">
    <location>
        <position position="1"/>
    </location>
</feature>
<evidence type="ECO:0000313" key="3">
    <source>
        <dbReference type="Proteomes" id="UP001279410"/>
    </source>
</evidence>
<sequence>METRETSLSRASRDCVVVNRHCLHFLQSQRTAAHHPASHTGPLHCHCRHSRFKRLQPLVQTLRPPVQRGMGREEAEQEKGEVACPSSLQYRRVFRGGYRSDILLGGVCRELTFITHSPRPIDLLASGAWRWAAAGMHVMGSVSPANERQGFSLREEDVAVAVPTSPPSPPLRFSDIEGNRTKPPPPVAAPPPPPPPLPPPPPPPIPPLLPGLGDPTGGGLRKKKRVRSFFWKTIPEEQ</sequence>
<evidence type="ECO:0000256" key="1">
    <source>
        <dbReference type="SAM" id="MobiDB-lite"/>
    </source>
</evidence>
<name>A0AAD3NJK3_LATJO</name>
<accession>A0AAD3NJK3</accession>
<keyword evidence="3" id="KW-1185">Reference proteome</keyword>
<dbReference type="Proteomes" id="UP001279410">
    <property type="component" value="Unassembled WGS sequence"/>
</dbReference>
<feature type="compositionally biased region" description="Pro residues" evidence="1">
    <location>
        <begin position="182"/>
        <end position="209"/>
    </location>
</feature>
<gene>
    <name evidence="2" type="ORF">AKAME5_002501500</name>
</gene>
<proteinExistence type="predicted"/>